<dbReference type="Pfam" id="PF00990">
    <property type="entry name" value="GGDEF"/>
    <property type="match status" value="1"/>
</dbReference>
<reference evidence="4" key="1">
    <citation type="submission" date="2015-10" db="EMBL/GenBank/DDBJ databases">
        <authorList>
            <person name="Luecker S."/>
            <person name="Luecker S."/>
        </authorList>
    </citation>
    <scope>NUCLEOTIDE SEQUENCE [LARGE SCALE GENOMIC DNA]</scope>
</reference>
<dbReference type="STRING" id="1742973.COMA2_40273"/>
<dbReference type="InterPro" id="IPR029787">
    <property type="entry name" value="Nucleotide_cyclase"/>
</dbReference>
<dbReference type="SMART" id="SM00267">
    <property type="entry name" value="GGDEF"/>
    <property type="match status" value="1"/>
</dbReference>
<organism evidence="3 4">
    <name type="scientific">Candidatus Nitrospira nitrificans</name>
    <dbReference type="NCBI Taxonomy" id="1742973"/>
    <lineage>
        <taxon>Bacteria</taxon>
        <taxon>Pseudomonadati</taxon>
        <taxon>Nitrospirota</taxon>
        <taxon>Nitrospiria</taxon>
        <taxon>Nitrospirales</taxon>
        <taxon>Nitrospiraceae</taxon>
        <taxon>Nitrospira</taxon>
    </lineage>
</organism>
<dbReference type="PANTHER" id="PTHR45138">
    <property type="entry name" value="REGULATORY COMPONENTS OF SENSORY TRANSDUCTION SYSTEM"/>
    <property type="match status" value="1"/>
</dbReference>
<protein>
    <recommendedName>
        <fullName evidence="1">diguanylate cyclase</fullName>
        <ecNumber evidence="1">2.7.7.65</ecNumber>
    </recommendedName>
</protein>
<dbReference type="PROSITE" id="PS50887">
    <property type="entry name" value="GGDEF"/>
    <property type="match status" value="1"/>
</dbReference>
<dbReference type="Gene3D" id="3.40.50.2300">
    <property type="match status" value="1"/>
</dbReference>
<gene>
    <name evidence="3" type="ORF">COMA2_40273</name>
</gene>
<sequence>MNRSTAGRRILLLHNELTSALTLTPVLEKAGFQVVEGNLPDLALHELVHDPPCLILAAEGTGGHSVETLTRDLKLDAFLGRLPLMVFVRDSRLNDIDWGSLGVDDFITIPYRAEDVVHRIRLCLSRSTRSLDANPLTRLPGNTTILFETTSRIHSKQPFALAYVDIDNFKSFNDRYGYGRGDEVLIVACRILTTVVGELAGPEGFVGHVGGDDFVFMSRPHAIDAICRTVIKRFDLVIPDFYDREDRLKGYIDSVDRRGNKEQFPIMSLSIAVVTNEWSPIAHPGDVSRIASELKKRAKALKGSVYIKDQRGQAVGASSAMADSIVPLPTSD</sequence>
<evidence type="ECO:0000256" key="1">
    <source>
        <dbReference type="ARBA" id="ARBA00012528"/>
    </source>
</evidence>
<dbReference type="PANTHER" id="PTHR45138:SF25">
    <property type="entry name" value="GGDEF DOMAIN PROTEIN"/>
    <property type="match status" value="1"/>
</dbReference>
<proteinExistence type="predicted"/>
<dbReference type="GO" id="GO:0043709">
    <property type="term" value="P:cell adhesion involved in single-species biofilm formation"/>
    <property type="evidence" value="ECO:0007669"/>
    <property type="project" value="TreeGrafter"/>
</dbReference>
<dbReference type="AlphaFoldDB" id="A0A0S4LNZ3"/>
<dbReference type="CDD" id="cd01949">
    <property type="entry name" value="GGDEF"/>
    <property type="match status" value="1"/>
</dbReference>
<dbReference type="InterPro" id="IPR000160">
    <property type="entry name" value="GGDEF_dom"/>
</dbReference>
<dbReference type="InterPro" id="IPR043128">
    <property type="entry name" value="Rev_trsase/Diguanyl_cyclase"/>
</dbReference>
<evidence type="ECO:0000313" key="4">
    <source>
        <dbReference type="Proteomes" id="UP000198736"/>
    </source>
</evidence>
<dbReference type="Gene3D" id="3.30.70.270">
    <property type="match status" value="1"/>
</dbReference>
<dbReference type="InterPro" id="IPR011006">
    <property type="entry name" value="CheY-like_superfamily"/>
</dbReference>
<dbReference type="Proteomes" id="UP000198736">
    <property type="component" value="Unassembled WGS sequence"/>
</dbReference>
<keyword evidence="4" id="KW-1185">Reference proteome</keyword>
<dbReference type="EC" id="2.7.7.65" evidence="1"/>
<dbReference type="GO" id="GO:1902201">
    <property type="term" value="P:negative regulation of bacterial-type flagellum-dependent cell motility"/>
    <property type="evidence" value="ECO:0007669"/>
    <property type="project" value="TreeGrafter"/>
</dbReference>
<dbReference type="GO" id="GO:0005886">
    <property type="term" value="C:plasma membrane"/>
    <property type="evidence" value="ECO:0007669"/>
    <property type="project" value="TreeGrafter"/>
</dbReference>
<evidence type="ECO:0000313" key="3">
    <source>
        <dbReference type="EMBL" id="CUS38248.1"/>
    </source>
</evidence>
<dbReference type="InterPro" id="IPR050469">
    <property type="entry name" value="Diguanylate_Cyclase"/>
</dbReference>
<dbReference type="NCBIfam" id="TIGR00254">
    <property type="entry name" value="GGDEF"/>
    <property type="match status" value="1"/>
</dbReference>
<dbReference type="GO" id="GO:0052621">
    <property type="term" value="F:diguanylate cyclase activity"/>
    <property type="evidence" value="ECO:0007669"/>
    <property type="project" value="UniProtKB-EC"/>
</dbReference>
<name>A0A0S4LNZ3_9BACT</name>
<feature type="domain" description="GGDEF" evidence="2">
    <location>
        <begin position="157"/>
        <end position="310"/>
    </location>
</feature>
<dbReference type="SUPFAM" id="SSF52172">
    <property type="entry name" value="CheY-like"/>
    <property type="match status" value="1"/>
</dbReference>
<dbReference type="OrthoDB" id="9813903at2"/>
<dbReference type="EMBL" id="CZPZ01000031">
    <property type="protein sequence ID" value="CUS38248.1"/>
    <property type="molecule type" value="Genomic_DNA"/>
</dbReference>
<dbReference type="SUPFAM" id="SSF55073">
    <property type="entry name" value="Nucleotide cyclase"/>
    <property type="match status" value="1"/>
</dbReference>
<evidence type="ECO:0000259" key="2">
    <source>
        <dbReference type="PROSITE" id="PS50887"/>
    </source>
</evidence>
<dbReference type="RefSeq" id="WP_090900132.1">
    <property type="nucleotide sequence ID" value="NZ_CZPZ01000031.1"/>
</dbReference>
<accession>A0A0S4LNZ3</accession>